<proteinExistence type="predicted"/>
<keyword evidence="2" id="KW-1185">Reference proteome</keyword>
<name>A0A1G7XHT0_9HYPH</name>
<dbReference type="Proteomes" id="UP000199495">
    <property type="component" value="Unassembled WGS sequence"/>
</dbReference>
<accession>A0A1G7XHT0</accession>
<dbReference type="RefSeq" id="WP_090597396.1">
    <property type="nucleotide sequence ID" value="NZ_FNCS01000009.1"/>
</dbReference>
<dbReference type="STRING" id="440168.SAMN04487974_109127"/>
<protein>
    <submittedName>
        <fullName evidence="1">Uncharacterized protein</fullName>
    </submittedName>
</protein>
<sequence>MSELETNWRVEAIKLGPVNGLVQLEGCYIDGLKMAEHGDVVTLTVDDRFAIDVKPEDVPQVAWLVAQALAVGAGHKNLRQAFGEHSFSRYADKPDEEALN</sequence>
<evidence type="ECO:0000313" key="1">
    <source>
        <dbReference type="EMBL" id="SDG83778.1"/>
    </source>
</evidence>
<reference evidence="1 2" key="1">
    <citation type="submission" date="2016-10" db="EMBL/GenBank/DDBJ databases">
        <authorList>
            <person name="de Groot N.N."/>
        </authorList>
    </citation>
    <scope>NUCLEOTIDE SEQUENCE [LARGE SCALE GENOMIC DNA]</scope>
    <source>
        <strain evidence="1 2">CGMCC 1.10267</strain>
    </source>
</reference>
<dbReference type="EMBL" id="FNCS01000009">
    <property type="protein sequence ID" value="SDG83778.1"/>
    <property type="molecule type" value="Genomic_DNA"/>
</dbReference>
<evidence type="ECO:0000313" key="2">
    <source>
        <dbReference type="Proteomes" id="UP000199495"/>
    </source>
</evidence>
<gene>
    <name evidence="1" type="ORF">SAMN04487974_109127</name>
</gene>
<organism evidence="1 2">
    <name type="scientific">Pelagibacterium luteolum</name>
    <dbReference type="NCBI Taxonomy" id="440168"/>
    <lineage>
        <taxon>Bacteria</taxon>
        <taxon>Pseudomonadati</taxon>
        <taxon>Pseudomonadota</taxon>
        <taxon>Alphaproteobacteria</taxon>
        <taxon>Hyphomicrobiales</taxon>
        <taxon>Devosiaceae</taxon>
        <taxon>Pelagibacterium</taxon>
    </lineage>
</organism>
<dbReference type="AlphaFoldDB" id="A0A1G7XHT0"/>